<dbReference type="Proteomes" id="UP000318370">
    <property type="component" value="Unassembled WGS sequence"/>
</dbReference>
<dbReference type="EMBL" id="CABGHF010000045">
    <property type="protein sequence ID" value="VUT03966.1"/>
    <property type="molecule type" value="Genomic_DNA"/>
</dbReference>
<dbReference type="AlphaFoldDB" id="A0A564NC84"/>
<evidence type="ECO:0000313" key="2">
    <source>
        <dbReference type="Proteomes" id="UP000318370"/>
    </source>
</evidence>
<protein>
    <recommendedName>
        <fullName evidence="3">Lipoprotein</fullName>
    </recommendedName>
</protein>
<organism evidence="1 2">
    <name type="scientific">Klebsiella spallanzanii</name>
    <dbReference type="NCBI Taxonomy" id="2587528"/>
    <lineage>
        <taxon>Bacteria</taxon>
        <taxon>Pseudomonadati</taxon>
        <taxon>Pseudomonadota</taxon>
        <taxon>Gammaproteobacteria</taxon>
        <taxon>Enterobacterales</taxon>
        <taxon>Enterobacteriaceae</taxon>
        <taxon>Klebsiella/Raoultella group</taxon>
        <taxon>Klebsiella</taxon>
    </lineage>
</organism>
<gene>
    <name evidence="1" type="ORF">SB6408_02146</name>
</gene>
<reference evidence="1 2" key="1">
    <citation type="submission" date="2019-07" db="EMBL/GenBank/DDBJ databases">
        <authorList>
            <person name="Brisse S."/>
            <person name="Rodrigues C."/>
            <person name="Thorpe H."/>
        </authorList>
    </citation>
    <scope>NUCLEOTIDE SEQUENCE [LARGE SCALE GENOMIC DNA]</scope>
    <source>
        <strain evidence="1">SB6408</strain>
    </source>
</reference>
<proteinExistence type="predicted"/>
<sequence>MKMYKSAIFIIIVSILTGCGDNFSCENEEVLKSVNEAIVSNAVNERDFRTFRPYRQSGLTGKAVMIAWDTPLTIDSNPNAKSLTCKVRVTAMLSDDETSRIKQRIDDITHRAESEPGYESNKGFIANVNKAAMNMARTRQVTGTIEYNLYQSKGHPVTEVGNTPENSQTIKDVGDKLLRPVARIYAAQGGELALNDFYSVDIMSMFRTR</sequence>
<evidence type="ECO:0000313" key="1">
    <source>
        <dbReference type="EMBL" id="VUT03966.1"/>
    </source>
</evidence>
<dbReference type="PROSITE" id="PS51257">
    <property type="entry name" value="PROKAR_LIPOPROTEIN"/>
    <property type="match status" value="1"/>
</dbReference>
<accession>A0A564NC84</accession>
<name>A0A564NC84_9ENTR</name>
<dbReference type="RefSeq" id="WP_142463919.1">
    <property type="nucleotide sequence ID" value="NZ_CABGHF010000045.1"/>
</dbReference>
<evidence type="ECO:0008006" key="3">
    <source>
        <dbReference type="Google" id="ProtNLM"/>
    </source>
</evidence>